<feature type="compositionally biased region" description="Basic residues" evidence="1">
    <location>
        <begin position="136"/>
        <end position="152"/>
    </location>
</feature>
<comment type="caution">
    <text evidence="2">The sequence shown here is derived from an EMBL/GenBank/DDBJ whole genome shotgun (WGS) entry which is preliminary data.</text>
</comment>
<dbReference type="AlphaFoldDB" id="A0A5N6L8Z7"/>
<dbReference type="Proteomes" id="UP000326396">
    <property type="component" value="Unassembled WGS sequence"/>
</dbReference>
<reference evidence="2 3" key="1">
    <citation type="submission" date="2019-05" db="EMBL/GenBank/DDBJ databases">
        <title>Mikania micrantha, genome provides insights into the molecular mechanism of rapid growth.</title>
        <authorList>
            <person name="Liu B."/>
        </authorList>
    </citation>
    <scope>NUCLEOTIDE SEQUENCE [LARGE SCALE GENOMIC DNA]</scope>
    <source>
        <strain evidence="2">NLD-2019</strain>
        <tissue evidence="2">Leaf</tissue>
    </source>
</reference>
<evidence type="ECO:0000313" key="3">
    <source>
        <dbReference type="Proteomes" id="UP000326396"/>
    </source>
</evidence>
<keyword evidence="3" id="KW-1185">Reference proteome</keyword>
<sequence length="180" mass="20670">MLISSRLCDFIYYSRMPYLLFNLAIRPSSPPSVVGSRTETEYNIRDYWCLKKKGEVLCEPSTVQIEPGGDEKETDPFDRRSVLHEQQNECEDRLLYSILTREKETAAEMNFGGRTKETVAGSVPVGDQEAPQERRKQGRGRRRLARKKGLAGKKKEDRSRTARNKIVATTNQPERSTEKE</sequence>
<dbReference type="EMBL" id="SZYD01002371">
    <property type="protein sequence ID" value="KAC9618556.1"/>
    <property type="molecule type" value="Genomic_DNA"/>
</dbReference>
<name>A0A5N6L8Z7_9ASTR</name>
<proteinExistence type="predicted"/>
<feature type="region of interest" description="Disordered" evidence="1">
    <location>
        <begin position="110"/>
        <end position="180"/>
    </location>
</feature>
<gene>
    <name evidence="2" type="ORF">E3N88_45538</name>
</gene>
<evidence type="ECO:0000313" key="2">
    <source>
        <dbReference type="EMBL" id="KAC9618556.1"/>
    </source>
</evidence>
<organism evidence="2 3">
    <name type="scientific">Mikania micrantha</name>
    <name type="common">bitter vine</name>
    <dbReference type="NCBI Taxonomy" id="192012"/>
    <lineage>
        <taxon>Eukaryota</taxon>
        <taxon>Viridiplantae</taxon>
        <taxon>Streptophyta</taxon>
        <taxon>Embryophyta</taxon>
        <taxon>Tracheophyta</taxon>
        <taxon>Spermatophyta</taxon>
        <taxon>Magnoliopsida</taxon>
        <taxon>eudicotyledons</taxon>
        <taxon>Gunneridae</taxon>
        <taxon>Pentapetalae</taxon>
        <taxon>asterids</taxon>
        <taxon>campanulids</taxon>
        <taxon>Asterales</taxon>
        <taxon>Asteraceae</taxon>
        <taxon>Asteroideae</taxon>
        <taxon>Heliantheae alliance</taxon>
        <taxon>Eupatorieae</taxon>
        <taxon>Mikania</taxon>
    </lineage>
</organism>
<protein>
    <submittedName>
        <fullName evidence="2">Uncharacterized protein</fullName>
    </submittedName>
</protein>
<accession>A0A5N6L8Z7</accession>
<evidence type="ECO:0000256" key="1">
    <source>
        <dbReference type="SAM" id="MobiDB-lite"/>
    </source>
</evidence>